<gene>
    <name evidence="1" type="ORF">ACFP1K_10330</name>
</gene>
<keyword evidence="1" id="KW-0808">Transferase</keyword>
<dbReference type="RefSeq" id="WP_380749707.1">
    <property type="nucleotide sequence ID" value="NZ_JBHSRF010000010.1"/>
</dbReference>
<comment type="caution">
    <text evidence="1">The sequence shown here is derived from an EMBL/GenBank/DDBJ whole genome shotgun (WGS) entry which is preliminary data.</text>
</comment>
<dbReference type="InterPro" id="IPR006764">
    <property type="entry name" value="SAM_dep_MeTrfase_SAV2177_type"/>
</dbReference>
<evidence type="ECO:0000313" key="1">
    <source>
        <dbReference type="EMBL" id="MFC6081558.1"/>
    </source>
</evidence>
<dbReference type="CDD" id="cd02440">
    <property type="entry name" value="AdoMet_MTases"/>
    <property type="match status" value="1"/>
</dbReference>
<protein>
    <submittedName>
        <fullName evidence="1">SAM-dependent methyltransferase</fullName>
        <ecNumber evidence="1">2.1.1.-</ecNumber>
    </submittedName>
</protein>
<dbReference type="Proteomes" id="UP001596137">
    <property type="component" value="Unassembled WGS sequence"/>
</dbReference>
<dbReference type="EC" id="2.1.1.-" evidence="1"/>
<accession>A0ABW1NF81</accession>
<dbReference type="GO" id="GO:0008168">
    <property type="term" value="F:methyltransferase activity"/>
    <property type="evidence" value="ECO:0007669"/>
    <property type="project" value="UniProtKB-KW"/>
</dbReference>
<dbReference type="Gene3D" id="3.40.50.150">
    <property type="entry name" value="Vaccinia Virus protein VP39"/>
    <property type="match status" value="1"/>
</dbReference>
<organism evidence="1 2">
    <name type="scientific">Sphaerisporangium aureirubrum</name>
    <dbReference type="NCBI Taxonomy" id="1544736"/>
    <lineage>
        <taxon>Bacteria</taxon>
        <taxon>Bacillati</taxon>
        <taxon>Actinomycetota</taxon>
        <taxon>Actinomycetes</taxon>
        <taxon>Streptosporangiales</taxon>
        <taxon>Streptosporangiaceae</taxon>
        <taxon>Sphaerisporangium</taxon>
    </lineage>
</organism>
<name>A0ABW1NF81_9ACTN</name>
<keyword evidence="2" id="KW-1185">Reference proteome</keyword>
<dbReference type="Pfam" id="PF04672">
    <property type="entry name" value="Methyltransf_19"/>
    <property type="match status" value="1"/>
</dbReference>
<proteinExistence type="predicted"/>
<sequence>MSDLRPAPAGVDPNTPSAARIYDYALGGKDNYEADRAAAEKAFAMAPEMPLMARQNREFLGRAVRFLAGEAGIRQFLDIGSGLPTQQNVHQVAAEAAEGTRVVYVDYDPLVVAHGDALVADSENVTFIRGDLRQIGDILSHPDLPRLIDFSEPVAVLLVAVLHFVRDEEGPYEVVSRLREVMAPGSYLAVSHVTPDPHPEETAELVQVSTKAGAPWVARTRDELLRFFGDLELVEPGLVTAPEWRPGIARPVDFGKMWVLSGVARKP</sequence>
<dbReference type="GO" id="GO:0032259">
    <property type="term" value="P:methylation"/>
    <property type="evidence" value="ECO:0007669"/>
    <property type="project" value="UniProtKB-KW"/>
</dbReference>
<evidence type="ECO:0000313" key="2">
    <source>
        <dbReference type="Proteomes" id="UP001596137"/>
    </source>
</evidence>
<dbReference type="InterPro" id="IPR029063">
    <property type="entry name" value="SAM-dependent_MTases_sf"/>
</dbReference>
<dbReference type="PIRSF" id="PIRSF017393">
    <property type="entry name" value="MTase_SAV2177"/>
    <property type="match status" value="1"/>
</dbReference>
<dbReference type="SUPFAM" id="SSF53335">
    <property type="entry name" value="S-adenosyl-L-methionine-dependent methyltransferases"/>
    <property type="match status" value="1"/>
</dbReference>
<reference evidence="2" key="1">
    <citation type="journal article" date="2019" name="Int. J. Syst. Evol. Microbiol.">
        <title>The Global Catalogue of Microorganisms (GCM) 10K type strain sequencing project: providing services to taxonomists for standard genome sequencing and annotation.</title>
        <authorList>
            <consortium name="The Broad Institute Genomics Platform"/>
            <consortium name="The Broad Institute Genome Sequencing Center for Infectious Disease"/>
            <person name="Wu L."/>
            <person name="Ma J."/>
        </authorList>
    </citation>
    <scope>NUCLEOTIDE SEQUENCE [LARGE SCALE GENOMIC DNA]</scope>
    <source>
        <strain evidence="2">JCM 30346</strain>
    </source>
</reference>
<keyword evidence="1" id="KW-0489">Methyltransferase</keyword>
<dbReference type="EMBL" id="JBHSRF010000010">
    <property type="protein sequence ID" value="MFC6081558.1"/>
    <property type="molecule type" value="Genomic_DNA"/>
</dbReference>